<dbReference type="InterPro" id="IPR025404">
    <property type="entry name" value="DUF4130"/>
</dbReference>
<name>A0AB74UIL6_9GAMM</name>
<protein>
    <submittedName>
        <fullName evidence="3">DUF4130 domain-containing protein</fullName>
    </submittedName>
</protein>
<evidence type="ECO:0000259" key="2">
    <source>
        <dbReference type="Pfam" id="PF13566"/>
    </source>
</evidence>
<dbReference type="Pfam" id="PF13566">
    <property type="entry name" value="DUF4130"/>
    <property type="match status" value="2"/>
</dbReference>
<reference evidence="3" key="1">
    <citation type="submission" date="2024-06" db="EMBL/GenBank/DDBJ databases">
        <title>Complete genome of Salinicola endophyticus HNIBRBA4755.</title>
        <authorList>
            <person name="Shin S.Y."/>
            <person name="Kang H."/>
            <person name="Song J."/>
        </authorList>
    </citation>
    <scope>NUCLEOTIDE SEQUENCE</scope>
    <source>
        <strain evidence="3">HNIBRBA4755</strain>
    </source>
</reference>
<dbReference type="AlphaFoldDB" id="A0AB74UIL6"/>
<organism evidence="3">
    <name type="scientific">Salinicola endophyticus</name>
    <dbReference type="NCBI Taxonomy" id="1949083"/>
    <lineage>
        <taxon>Bacteria</taxon>
        <taxon>Pseudomonadati</taxon>
        <taxon>Pseudomonadota</taxon>
        <taxon>Gammaproteobacteria</taxon>
        <taxon>Oceanospirillales</taxon>
        <taxon>Halomonadaceae</taxon>
        <taxon>Salinicola</taxon>
    </lineage>
</organism>
<feature type="domain" description="DUF4130" evidence="2">
    <location>
        <begin position="207"/>
        <end position="314"/>
    </location>
</feature>
<dbReference type="RefSeq" id="WP_353981516.1">
    <property type="nucleotide sequence ID" value="NZ_CP159578.1"/>
</dbReference>
<feature type="domain" description="DUF4130" evidence="2">
    <location>
        <begin position="108"/>
        <end position="161"/>
    </location>
</feature>
<proteinExistence type="predicted"/>
<accession>A0AB74UIL6</accession>
<gene>
    <name evidence="3" type="ORF">ABV408_05865</name>
</gene>
<evidence type="ECO:0000256" key="1">
    <source>
        <dbReference type="SAM" id="MobiDB-lite"/>
    </source>
</evidence>
<sequence length="351" mass="38962">MMPAPSAGAMPWVVPAEDFGQWRDAARRLLQAGVPPAAVVWQDARESQEDLFASAEADTASGAVSNTGAGAVRLPEPNVPPPPVRIGREDLALLESASRYRSGGGEQNRWALLYRVIWRLHHGERDATHAADSDGRVLHQRRHAVKREAHHMHAFLRFYRDATDADTADTRCAKVAPGGEGLHGRADCLGRRDDRDRENDLGVEESQASFIAWFEPAHDVLDLGAEHFADRLGGTPFLIATPRGGVFWDGKQLDYRTPCPEAWATRARTAQAAGADDQHALWRTYFVSTFNPARLNHRAMTQHMPQRFWRHLSEGDLIPALEARARHGGRRLAQEASVGERKGKTLPPTRR</sequence>
<feature type="region of interest" description="Disordered" evidence="1">
    <location>
        <begin position="328"/>
        <end position="351"/>
    </location>
</feature>
<feature type="region of interest" description="Disordered" evidence="1">
    <location>
        <begin position="55"/>
        <end position="85"/>
    </location>
</feature>
<evidence type="ECO:0000313" key="3">
    <source>
        <dbReference type="EMBL" id="XCJ80705.1"/>
    </source>
</evidence>
<dbReference type="EMBL" id="CP159578">
    <property type="protein sequence ID" value="XCJ80705.1"/>
    <property type="molecule type" value="Genomic_DNA"/>
</dbReference>